<evidence type="ECO:0000313" key="1">
    <source>
        <dbReference type="EMBL" id="PRC91440.1"/>
    </source>
</evidence>
<proteinExistence type="predicted"/>
<dbReference type="EMBL" id="PUGF01000023">
    <property type="protein sequence ID" value="PRC91440.1"/>
    <property type="molecule type" value="Genomic_DNA"/>
</dbReference>
<protein>
    <submittedName>
        <fullName evidence="1">Vegetative insecticide protein 3A N terminal</fullName>
    </submittedName>
</protein>
<sequence length="550" mass="61219">MKNMKKNKYNIAVRGLPVIDEFNGLVSFIGNLQSIFESIFDIGNTSSDPIDMGSIKDWMGSTSGQLGDVQQSIKELIESGELNTAHLKLLQSISLSQGLVLNEINSKLDSITGMLSIYLPKIVNMLSTINHQTTQILHVVNQIKAMMEVVLQRLDVINANVVINSSLIEVMPSIQRINFASDKFNALQGTFEESSKNTNASDNVNAMNEFISFCKNTTEPRIDNFEFYLDALHRGIIADNFLNRSVLNSFKDLLGASSNSSYTAVVYSFMTSLVASQISGYLALTACAKIMGFDISKNEQFLNDRIQEQRKFYLDNVLDNIETKVVHGSMVDYTMDPVNLQPTVAFDIVADDSYVILAIDFSIERGIQNQELVAFYQGKMTSNYQIEPGSIERVVIPTKGAATYIAFAGRDGITAAMAPRENCYLTGIHVDSTGKGYLEFKSYDFATGELSNEIEKVDFKETNDDGVMTLTDDKPWTFRQTDGVLSDMFLSPITGMGLASHPHASLDHVYLRDIYIKTDLNKLIRAVESTDDKDAALYYLKPEEDVILRA</sequence>
<dbReference type="Pfam" id="PF12495">
    <property type="entry name" value="Vip3A_N"/>
    <property type="match status" value="1"/>
</dbReference>
<name>A0A2S9GUQ1_9BURK</name>
<evidence type="ECO:0000313" key="2">
    <source>
        <dbReference type="Proteomes" id="UP000237839"/>
    </source>
</evidence>
<gene>
    <name evidence="1" type="ORF">S2091_3855</name>
</gene>
<comment type="caution">
    <text evidence="1">The sequence shown here is derived from an EMBL/GenBank/DDBJ whole genome shotgun (WGS) entry which is preliminary data.</text>
</comment>
<organism evidence="1 2">
    <name type="scientific">Solimicrobium silvestre</name>
    <dbReference type="NCBI Taxonomy" id="2099400"/>
    <lineage>
        <taxon>Bacteria</taxon>
        <taxon>Pseudomonadati</taxon>
        <taxon>Pseudomonadota</taxon>
        <taxon>Betaproteobacteria</taxon>
        <taxon>Burkholderiales</taxon>
        <taxon>Oxalobacteraceae</taxon>
        <taxon>Solimicrobium</taxon>
    </lineage>
</organism>
<reference evidence="1 2" key="1">
    <citation type="submission" date="2018-02" db="EMBL/GenBank/DDBJ databases">
        <title>Solimicrobium silvestre gen. nov., sp. nov., isolated from alpine forest soil.</title>
        <authorList>
            <person name="Margesin R."/>
            <person name="Albuquerque L."/>
            <person name="Zhang D.-C."/>
            <person name="Froufe H.J.C."/>
            <person name="Severino R."/>
            <person name="Roxo I."/>
            <person name="Egas C."/>
            <person name="Da Costa M.S."/>
        </authorList>
    </citation>
    <scope>NUCLEOTIDE SEQUENCE [LARGE SCALE GENOMIC DNA]</scope>
    <source>
        <strain evidence="1 2">S20-91</strain>
    </source>
</reference>
<keyword evidence="2" id="KW-1185">Reference proteome</keyword>
<dbReference type="AlphaFoldDB" id="A0A2S9GUQ1"/>
<dbReference type="InterPro" id="IPR022180">
    <property type="entry name" value="Vip3"/>
</dbReference>
<accession>A0A2S9GUQ1</accession>
<dbReference type="OrthoDB" id="10018593at2"/>
<dbReference type="RefSeq" id="WP_105533602.1">
    <property type="nucleotide sequence ID" value="NZ_PUGF01000023.1"/>
</dbReference>
<dbReference type="Proteomes" id="UP000237839">
    <property type="component" value="Unassembled WGS sequence"/>
</dbReference>